<gene>
    <name evidence="6" type="ORF">PMACD_LOCUS16098</name>
</gene>
<organism evidence="6 7">
    <name type="scientific">Pieris macdunnoughi</name>
    <dbReference type="NCBI Taxonomy" id="345717"/>
    <lineage>
        <taxon>Eukaryota</taxon>
        <taxon>Metazoa</taxon>
        <taxon>Ecdysozoa</taxon>
        <taxon>Arthropoda</taxon>
        <taxon>Hexapoda</taxon>
        <taxon>Insecta</taxon>
        <taxon>Pterygota</taxon>
        <taxon>Neoptera</taxon>
        <taxon>Endopterygota</taxon>
        <taxon>Lepidoptera</taxon>
        <taxon>Glossata</taxon>
        <taxon>Ditrysia</taxon>
        <taxon>Papilionoidea</taxon>
        <taxon>Pieridae</taxon>
        <taxon>Pierinae</taxon>
        <taxon>Pieris</taxon>
    </lineage>
</organism>
<keyword evidence="2 5" id="KW-0812">Transmembrane</keyword>
<dbReference type="SUPFAM" id="SSF48652">
    <property type="entry name" value="Tetraspanin"/>
    <property type="match status" value="1"/>
</dbReference>
<dbReference type="Proteomes" id="UP000663880">
    <property type="component" value="Unassembled WGS sequence"/>
</dbReference>
<keyword evidence="3 5" id="KW-1133">Transmembrane helix</keyword>
<dbReference type="PRINTS" id="PR00259">
    <property type="entry name" value="TMFOUR"/>
</dbReference>
<accession>A0A821Y486</accession>
<evidence type="ECO:0000256" key="1">
    <source>
        <dbReference type="ARBA" id="ARBA00004141"/>
    </source>
</evidence>
<dbReference type="OrthoDB" id="5870230at2759"/>
<keyword evidence="7" id="KW-1185">Reference proteome</keyword>
<comment type="subcellular location">
    <subcellularLocation>
        <location evidence="1">Membrane</location>
        <topology evidence="1">Multi-pass membrane protein</topology>
    </subcellularLocation>
</comment>
<evidence type="ECO:0000256" key="4">
    <source>
        <dbReference type="ARBA" id="ARBA00023136"/>
    </source>
</evidence>
<protein>
    <recommendedName>
        <fullName evidence="8">Tetraspanin</fullName>
    </recommendedName>
</protein>
<dbReference type="GO" id="GO:0005886">
    <property type="term" value="C:plasma membrane"/>
    <property type="evidence" value="ECO:0007669"/>
    <property type="project" value="TreeGrafter"/>
</dbReference>
<dbReference type="InterPro" id="IPR018499">
    <property type="entry name" value="Tetraspanin/Peripherin"/>
</dbReference>
<evidence type="ECO:0000256" key="5">
    <source>
        <dbReference type="SAM" id="Phobius"/>
    </source>
</evidence>
<proteinExistence type="predicted"/>
<dbReference type="PANTHER" id="PTHR19282:SF428">
    <property type="entry name" value="TETRASPANIN 68C, ISOFORM A"/>
    <property type="match status" value="1"/>
</dbReference>
<sequence>MKLKKIASANVLFGCFNSVFFVCGFAQVVCGFFLLCDTRRILLSRLLATPEDGLEEPPFYYVALALLASGLTICTLASLGVWATCMPGYIVLTFYFLVVLSLLLCDCTAGVISAIWPRCFGIQNTRGGSVGALQGYYGVPDYEDFTTAVDLAQTELKCCGMTSARNYDMSIWQLRRLGPRGMSVPLSCCVQGEEESYLNPAPVNQSRCQEVTPNAQFRYVPGCLMKLEDWYQDQYFILMIALFVGAIFKLGILLTTVFSCIQLRKHRRVKMFVNDKKENIYERTDEPITTKYIQPNNFYSPRVRNPRLFHTKPNEMV</sequence>
<keyword evidence="4 5" id="KW-0472">Membrane</keyword>
<feature type="transmembrane region" description="Helical" evidence="5">
    <location>
        <begin position="235"/>
        <end position="261"/>
    </location>
</feature>
<dbReference type="Gene3D" id="1.10.1450.10">
    <property type="entry name" value="Tetraspanin"/>
    <property type="match status" value="1"/>
</dbReference>
<evidence type="ECO:0000313" key="7">
    <source>
        <dbReference type="Proteomes" id="UP000663880"/>
    </source>
</evidence>
<evidence type="ECO:0000256" key="3">
    <source>
        <dbReference type="ARBA" id="ARBA00022989"/>
    </source>
</evidence>
<dbReference type="Pfam" id="PF00335">
    <property type="entry name" value="Tetraspanin"/>
    <property type="match status" value="1"/>
</dbReference>
<feature type="transmembrane region" description="Helical" evidence="5">
    <location>
        <begin position="94"/>
        <end position="116"/>
    </location>
</feature>
<dbReference type="PANTHER" id="PTHR19282">
    <property type="entry name" value="TETRASPANIN"/>
    <property type="match status" value="1"/>
</dbReference>
<feature type="transmembrane region" description="Helical" evidence="5">
    <location>
        <begin position="12"/>
        <end position="35"/>
    </location>
</feature>
<comment type="caution">
    <text evidence="6">The sequence shown here is derived from an EMBL/GenBank/DDBJ whole genome shotgun (WGS) entry which is preliminary data.</text>
</comment>
<dbReference type="EMBL" id="CAJOBZ010000077">
    <property type="protein sequence ID" value="CAF4954957.1"/>
    <property type="molecule type" value="Genomic_DNA"/>
</dbReference>
<reference evidence="6" key="1">
    <citation type="submission" date="2021-02" db="EMBL/GenBank/DDBJ databases">
        <authorList>
            <person name="Steward A R."/>
        </authorList>
    </citation>
    <scope>NUCLEOTIDE SEQUENCE</scope>
</reference>
<feature type="transmembrane region" description="Helical" evidence="5">
    <location>
        <begin position="59"/>
        <end position="82"/>
    </location>
</feature>
<dbReference type="InterPro" id="IPR008952">
    <property type="entry name" value="Tetraspanin_EC2_sf"/>
</dbReference>
<evidence type="ECO:0000313" key="6">
    <source>
        <dbReference type="EMBL" id="CAF4954957.1"/>
    </source>
</evidence>
<dbReference type="AlphaFoldDB" id="A0A821Y486"/>
<name>A0A821Y486_9NEOP</name>
<evidence type="ECO:0000256" key="2">
    <source>
        <dbReference type="ARBA" id="ARBA00022692"/>
    </source>
</evidence>
<evidence type="ECO:0008006" key="8">
    <source>
        <dbReference type="Google" id="ProtNLM"/>
    </source>
</evidence>